<evidence type="ECO:0000259" key="8">
    <source>
        <dbReference type="Pfam" id="PF02838"/>
    </source>
</evidence>
<dbReference type="SUPFAM" id="SSF51445">
    <property type="entry name" value="(Trans)glycosidases"/>
    <property type="match status" value="1"/>
</dbReference>
<dbReference type="Pfam" id="PF02838">
    <property type="entry name" value="Glyco_hydro_20b"/>
    <property type="match status" value="1"/>
</dbReference>
<dbReference type="GO" id="GO:0004563">
    <property type="term" value="F:beta-N-acetylhexosaminidase activity"/>
    <property type="evidence" value="ECO:0007669"/>
    <property type="project" value="UniProtKB-EC"/>
</dbReference>
<feature type="coiled-coil region" evidence="5">
    <location>
        <begin position="567"/>
        <end position="594"/>
    </location>
</feature>
<dbReference type="InterPro" id="IPR015883">
    <property type="entry name" value="Glyco_hydro_20_cat"/>
</dbReference>
<dbReference type="Proteomes" id="UP000187464">
    <property type="component" value="Chromosome I"/>
</dbReference>
<dbReference type="InterPro" id="IPR015882">
    <property type="entry name" value="HEX_bac_N"/>
</dbReference>
<dbReference type="EMBL" id="LT605205">
    <property type="protein sequence ID" value="SCD21850.1"/>
    <property type="molecule type" value="Genomic_DNA"/>
</dbReference>
<dbReference type="KEGG" id="psac:PSM36_3061"/>
<evidence type="ECO:0000256" key="1">
    <source>
        <dbReference type="ARBA" id="ARBA00006285"/>
    </source>
</evidence>
<dbReference type="GO" id="GO:0005975">
    <property type="term" value="P:carbohydrate metabolic process"/>
    <property type="evidence" value="ECO:0007669"/>
    <property type="project" value="InterPro"/>
</dbReference>
<feature type="domain" description="Beta-hexosaminidase bacterial type N-terminal" evidence="8">
    <location>
        <begin position="50"/>
        <end position="178"/>
    </location>
</feature>
<evidence type="ECO:0000256" key="3">
    <source>
        <dbReference type="ARBA" id="ARBA00023295"/>
    </source>
</evidence>
<organism evidence="9 10">
    <name type="scientific">Proteiniphilum saccharofermentans</name>
    <dbReference type="NCBI Taxonomy" id="1642647"/>
    <lineage>
        <taxon>Bacteria</taxon>
        <taxon>Pseudomonadati</taxon>
        <taxon>Bacteroidota</taxon>
        <taxon>Bacteroidia</taxon>
        <taxon>Bacteroidales</taxon>
        <taxon>Dysgonomonadaceae</taxon>
        <taxon>Proteiniphilum</taxon>
    </lineage>
</organism>
<dbReference type="Gene3D" id="3.30.379.10">
    <property type="entry name" value="Chitobiase/beta-hexosaminidase domain 2-like"/>
    <property type="match status" value="1"/>
</dbReference>
<dbReference type="InterPro" id="IPR038901">
    <property type="entry name" value="HEXDC-like"/>
</dbReference>
<dbReference type="InterPro" id="IPR025705">
    <property type="entry name" value="Beta_hexosaminidase_sua/sub"/>
</dbReference>
<dbReference type="InterPro" id="IPR029018">
    <property type="entry name" value="Hex-like_dom2"/>
</dbReference>
<keyword evidence="6" id="KW-1133">Transmembrane helix</keyword>
<name>A0A1R3T3R7_9BACT</name>
<comment type="similarity">
    <text evidence="1">Belongs to the glycosyl hydrolase 20 family.</text>
</comment>
<evidence type="ECO:0000256" key="5">
    <source>
        <dbReference type="SAM" id="Coils"/>
    </source>
</evidence>
<dbReference type="Pfam" id="PF00728">
    <property type="entry name" value="Glyco_hydro_20"/>
    <property type="match status" value="1"/>
</dbReference>
<feature type="domain" description="Glycoside hydrolase family 20 catalytic" evidence="7">
    <location>
        <begin position="184"/>
        <end position="369"/>
    </location>
</feature>
<evidence type="ECO:0000256" key="2">
    <source>
        <dbReference type="ARBA" id="ARBA00022801"/>
    </source>
</evidence>
<evidence type="ECO:0000256" key="6">
    <source>
        <dbReference type="SAM" id="Phobius"/>
    </source>
</evidence>
<evidence type="ECO:0000313" key="9">
    <source>
        <dbReference type="EMBL" id="SCD21850.1"/>
    </source>
</evidence>
<keyword evidence="6" id="KW-0472">Membrane</keyword>
<evidence type="ECO:0000313" key="10">
    <source>
        <dbReference type="Proteomes" id="UP000187464"/>
    </source>
</evidence>
<keyword evidence="2 9" id="KW-0378">Hydrolase</keyword>
<feature type="active site" description="Proton donor" evidence="4">
    <location>
        <position position="322"/>
    </location>
</feature>
<proteinExistence type="inferred from homology"/>
<dbReference type="PANTHER" id="PTHR21040:SF8">
    <property type="entry name" value="BCDNA.GH04120"/>
    <property type="match status" value="1"/>
</dbReference>
<keyword evidence="3 9" id="KW-0326">Glycosidase</keyword>
<protein>
    <submittedName>
        <fullName evidence="9">Putative N-acetyl-beta-hexosaminidase</fullName>
        <ecNumber evidence="9">3.2.1.52</ecNumber>
    </submittedName>
</protein>
<keyword evidence="10" id="KW-1185">Reference proteome</keyword>
<evidence type="ECO:0000256" key="4">
    <source>
        <dbReference type="PIRSR" id="PIRSR625705-1"/>
    </source>
</evidence>
<evidence type="ECO:0000259" key="7">
    <source>
        <dbReference type="Pfam" id="PF00728"/>
    </source>
</evidence>
<dbReference type="STRING" id="1642647.PSM36_3061"/>
<dbReference type="PRINTS" id="PR00738">
    <property type="entry name" value="GLHYDRLASE20"/>
</dbReference>
<keyword evidence="5" id="KW-0175">Coiled coil</keyword>
<feature type="transmembrane region" description="Helical" evidence="6">
    <location>
        <begin position="21"/>
        <end position="39"/>
    </location>
</feature>
<dbReference type="InterPro" id="IPR017853">
    <property type="entry name" value="GH"/>
</dbReference>
<gene>
    <name evidence="9" type="ORF">PSM36_3061</name>
</gene>
<reference evidence="9 10" key="1">
    <citation type="submission" date="2016-08" db="EMBL/GenBank/DDBJ databases">
        <authorList>
            <person name="Seilhamer J.J."/>
        </authorList>
    </citation>
    <scope>NUCLEOTIDE SEQUENCE [LARGE SCALE GENOMIC DNA]</scope>
    <source>
        <strain evidence="9">M3/6</strain>
    </source>
</reference>
<dbReference type="AlphaFoldDB" id="A0A1R3T3R7"/>
<dbReference type="EC" id="3.2.1.52" evidence="9"/>
<dbReference type="PANTHER" id="PTHR21040">
    <property type="entry name" value="BCDNA.GH04120"/>
    <property type="match status" value="1"/>
</dbReference>
<sequence length="741" mass="86304">MYNQSKATKQKSAQLKEYQSQILSPIIIILTILFSSISLHSSELYDKGLYLIPFPQNVQLGGDDFIINGEVIIVTDKDNSEADKFAAEELVFTLKTEWNIEAILSETGIKGSKSIVLTRNKVPESLKEQGYRITTSSDELIIQAKSEEGLFYGTQTLLQLIKKNSNGYIIPGLVIEDWPDINKRAVHYDTKHHQDKISYVEKFIRDLARYKINQLVWEWEDKLAYNSHPEIGAPGAFTTGEMQEITRYAQKYHIELIPLVQGLGHVSFILKWPQYKHLREIPASNWEFCPLKDGTYDLLFDLWEEAIEATPGSDYIHIGSDETFELCACPECNAKAEEIGRSGVYHLFVKKAAEHLKKAGRKVMVWETPMGWEHNPSPIKNFTPSKGLVLTESYNYDTPDYRHAKRSKDLGYEVYAYDPNPGIEPLFLPYKYRERNSGKMKTTGSLENSYQFLTSAAVSGVFDGMITTSWDDSGLHNQMWMLRFATAAAYSWNGSYPTLQEFENTFYKNYYGKNVMDMEELYSLLNEGAYYFSWTFERNVWHHGEIGKTHIPDMLRNDNMEYNPYWNARYQNKVEESRETLQKMERALQIIENNKRLNPKNDYDFELYRTIAELISHTCSTYLDLSSLESIITRAHNLTFTDKAMAHEQLLKAKELIESSIERRTKVYNDLVRIWEITRLPKGLSTRGKEFFHQQDRARHFANRVPDMSYLIYDEQLLNMEGYLERLKDYIRYYKEKVLDN</sequence>
<dbReference type="SUPFAM" id="SSF55545">
    <property type="entry name" value="beta-N-acetylhexosaminidase-like domain"/>
    <property type="match status" value="1"/>
</dbReference>
<keyword evidence="6" id="KW-0812">Transmembrane</keyword>
<dbReference type="Gene3D" id="3.20.20.80">
    <property type="entry name" value="Glycosidases"/>
    <property type="match status" value="1"/>
</dbReference>
<accession>A0A1R3T3R7</accession>
<dbReference type="RefSeq" id="WP_076931602.1">
    <property type="nucleotide sequence ID" value="NZ_LT605205.1"/>
</dbReference>